<dbReference type="OrthoDB" id="9799209at2"/>
<keyword evidence="14" id="KW-1185">Reference proteome</keyword>
<feature type="transmembrane region" description="Helical" evidence="8">
    <location>
        <begin position="512"/>
        <end position="539"/>
    </location>
</feature>
<dbReference type="GO" id="GO:0008381">
    <property type="term" value="F:mechanosensitive monoatomic ion channel activity"/>
    <property type="evidence" value="ECO:0007669"/>
    <property type="project" value="UniProtKB-ARBA"/>
</dbReference>
<evidence type="ECO:0000313" key="13">
    <source>
        <dbReference type="EMBL" id="ACB96782.1"/>
    </source>
</evidence>
<keyword evidence="4 8" id="KW-0812">Transmembrane</keyword>
<dbReference type="HOGENOM" id="CLU_011796_1_0_5"/>
<dbReference type="InterPro" id="IPR052702">
    <property type="entry name" value="MscS-like_channel"/>
</dbReference>
<keyword evidence="9" id="KW-0732">Signal</keyword>
<dbReference type="InterPro" id="IPR010920">
    <property type="entry name" value="LSM_dom_sf"/>
</dbReference>
<organism evidence="13 14">
    <name type="scientific">Beijerinckia indica subsp. indica (strain ATCC 9039 / DSM 1715 / NCIMB 8712)</name>
    <dbReference type="NCBI Taxonomy" id="395963"/>
    <lineage>
        <taxon>Bacteria</taxon>
        <taxon>Pseudomonadati</taxon>
        <taxon>Pseudomonadota</taxon>
        <taxon>Alphaproteobacteria</taxon>
        <taxon>Hyphomicrobiales</taxon>
        <taxon>Beijerinckiaceae</taxon>
        <taxon>Beijerinckia</taxon>
    </lineage>
</organism>
<evidence type="ECO:0000256" key="4">
    <source>
        <dbReference type="ARBA" id="ARBA00022692"/>
    </source>
</evidence>
<reference evidence="14" key="1">
    <citation type="submission" date="2008-03" db="EMBL/GenBank/DDBJ databases">
        <title>Complete sequence of chromosome of Beijerinckia indica subsp. indica ATCC 9039.</title>
        <authorList>
            <consortium name="US DOE Joint Genome Institute"/>
            <person name="Copeland A."/>
            <person name="Lucas S."/>
            <person name="Lapidus A."/>
            <person name="Glavina del Rio T."/>
            <person name="Dalin E."/>
            <person name="Tice H."/>
            <person name="Bruce D."/>
            <person name="Goodwin L."/>
            <person name="Pitluck S."/>
            <person name="LaButti K."/>
            <person name="Schmutz J."/>
            <person name="Larimer F."/>
            <person name="Land M."/>
            <person name="Hauser L."/>
            <person name="Kyrpides N."/>
            <person name="Mikhailova N."/>
            <person name="Dunfield P.F."/>
            <person name="Dedysh S.N."/>
            <person name="Liesack W."/>
            <person name="Saw J.H."/>
            <person name="Alam M."/>
            <person name="Chen Y."/>
            <person name="Murrell J.C."/>
            <person name="Richardson P."/>
        </authorList>
    </citation>
    <scope>NUCLEOTIDE SEQUENCE [LARGE SCALE GENOMIC DNA]</scope>
    <source>
        <strain evidence="14">ATCC 9039 / DSM 1715 / NCIMB 8712</strain>
    </source>
</reference>
<feature type="signal peptide" evidence="9">
    <location>
        <begin position="1"/>
        <end position="21"/>
    </location>
</feature>
<accession>B2ID17</accession>
<dbReference type="InterPro" id="IPR006686">
    <property type="entry name" value="MscS_channel_CS"/>
</dbReference>
<dbReference type="EMBL" id="CP001016">
    <property type="protein sequence ID" value="ACB96782.1"/>
    <property type="molecule type" value="Genomic_DNA"/>
</dbReference>
<dbReference type="Gene3D" id="2.30.30.60">
    <property type="match status" value="1"/>
</dbReference>
<dbReference type="SUPFAM" id="SSF50182">
    <property type="entry name" value="Sm-like ribonucleoproteins"/>
    <property type="match status" value="1"/>
</dbReference>
<feature type="transmembrane region" description="Helical" evidence="8">
    <location>
        <begin position="353"/>
        <end position="370"/>
    </location>
</feature>
<keyword evidence="6 8" id="KW-0472">Membrane</keyword>
<feature type="transmembrane region" description="Helical" evidence="8">
    <location>
        <begin position="467"/>
        <end position="491"/>
    </location>
</feature>
<gene>
    <name evidence="13" type="ordered locus">Bind_3222</name>
</gene>
<comment type="subcellular location">
    <subcellularLocation>
        <location evidence="1">Cell membrane</location>
        <topology evidence="1">Multi-pass membrane protein</topology>
    </subcellularLocation>
</comment>
<evidence type="ECO:0000256" key="9">
    <source>
        <dbReference type="SAM" id="SignalP"/>
    </source>
</evidence>
<dbReference type="GO" id="GO:0005886">
    <property type="term" value="C:plasma membrane"/>
    <property type="evidence" value="ECO:0007669"/>
    <property type="project" value="UniProtKB-SubCell"/>
</dbReference>
<dbReference type="Gene3D" id="1.10.287.1260">
    <property type="match status" value="1"/>
</dbReference>
<dbReference type="PANTHER" id="PTHR30347:SF1">
    <property type="entry name" value="MECHANOSENSITIVE CHANNEL MSCK"/>
    <property type="match status" value="1"/>
</dbReference>
<keyword evidence="3" id="KW-1003">Cell membrane</keyword>
<dbReference type="RefSeq" id="WP_012386130.1">
    <property type="nucleotide sequence ID" value="NC_010581.1"/>
</dbReference>
<feature type="transmembrane region" description="Helical" evidence="8">
    <location>
        <begin position="559"/>
        <end position="586"/>
    </location>
</feature>
<evidence type="ECO:0000259" key="10">
    <source>
        <dbReference type="Pfam" id="PF00924"/>
    </source>
</evidence>
<dbReference type="STRING" id="395963.Bind_3222"/>
<dbReference type="Pfam" id="PF00924">
    <property type="entry name" value="MS_channel_2nd"/>
    <property type="match status" value="1"/>
</dbReference>
<dbReference type="Pfam" id="PF12607">
    <property type="entry name" value="DUF3772"/>
    <property type="match status" value="1"/>
</dbReference>
<keyword evidence="5 8" id="KW-1133">Transmembrane helix</keyword>
<sequence>MVKFLAFLLCLFLVASLPIEHGVAAQTAPAAPAAPAGPAAPDSASAPTPLAVATPALPPQWGRDLDQVHAGLDQIDQSLQRHDLRADDFDTLQAQIPPLQTKLNDVIGRLTPRLAGVKQRLDQLGPKPADDAPPESPAVTADRADQQKNYTDTDELLKRAKLLAVQADQANNFIISQRRGLITRSLFARVKSPLAPSVWMEMIQEVPREIGALELVFKDGFAQMNAVLIGWRMPAFWGSLAGLALLYWPAWRLSFKILSRESKITTPNNLQKAAAAWWSALVVMILPGLVVFGVGQIFAGFGINSTRLQPFFTALGLGALHLTSVAAVGNGFLALRRPSWRLIELNDARAQRILTAALILAFVVASIKVVEALNEIIVASLPFAILTRGFGALFGALVIFVSLWGATSLEADEDGDAPAGNQAKDPQANTDYIGIARILLWGVAIVVVAATLSGFIAFANFLLQQVLWVTGVVCIFIMAMMLSDSVIVTSINPTSRFGHRLITKVGLHRQTIEIGAILLSGAMRVLLLFVAIFFLLAPWGLQSNDVSNDLGAAFFGFKVGGVTISLSSIIMGIAVFTATFLAVKAFQKWLDKQLLPKTRLDAGLRNSIGTSLGYLAIILAVASSSAYLGLNFERLALLAGALSVGIGFGLQSIINNFVSGLILLWERAVRVGDWIVVGGEQGFVRKINVRSTEIETFDRAAVIIPNSNIISGVVKNLVRNDTTSRVLIPITVSATANPEQVRSVLLEIAKANEMVLSLPSPQVFFIEVTASSLTFELNCYVGDVITLRRVKSDLYFEIYRRFKEEKFFSGAPADPTVVDIKGLGPLSAMLSRADGPLSADAETADSPSITDLQKAEVLLQRAGNGR</sequence>
<feature type="region of interest" description="Disordered" evidence="7">
    <location>
        <begin position="123"/>
        <end position="148"/>
    </location>
</feature>
<feature type="transmembrane region" description="Helical" evidence="8">
    <location>
        <begin position="311"/>
        <end position="333"/>
    </location>
</feature>
<evidence type="ECO:0000256" key="5">
    <source>
        <dbReference type="ARBA" id="ARBA00022989"/>
    </source>
</evidence>
<dbReference type="PROSITE" id="PS01246">
    <property type="entry name" value="UPF0003"/>
    <property type="match status" value="1"/>
</dbReference>
<evidence type="ECO:0000259" key="12">
    <source>
        <dbReference type="Pfam" id="PF21082"/>
    </source>
</evidence>
<evidence type="ECO:0000256" key="3">
    <source>
        <dbReference type="ARBA" id="ARBA00022475"/>
    </source>
</evidence>
<dbReference type="InterPro" id="IPR022249">
    <property type="entry name" value="DUF3772"/>
</dbReference>
<dbReference type="Gene3D" id="3.30.70.100">
    <property type="match status" value="1"/>
</dbReference>
<feature type="transmembrane region" description="Helical" evidence="8">
    <location>
        <begin position="607"/>
        <end position="630"/>
    </location>
</feature>
<dbReference type="PANTHER" id="PTHR30347">
    <property type="entry name" value="POTASSIUM CHANNEL RELATED"/>
    <property type="match status" value="1"/>
</dbReference>
<proteinExistence type="inferred from homology"/>
<protein>
    <submittedName>
        <fullName evidence="13">MscS Mechanosensitive ion channel</fullName>
    </submittedName>
</protein>
<feature type="transmembrane region" description="Helical" evidence="8">
    <location>
        <begin position="235"/>
        <end position="255"/>
    </location>
</feature>
<evidence type="ECO:0000256" key="7">
    <source>
        <dbReference type="SAM" id="MobiDB-lite"/>
    </source>
</evidence>
<feature type="transmembrane region" description="Helical" evidence="8">
    <location>
        <begin position="276"/>
        <end position="299"/>
    </location>
</feature>
<evidence type="ECO:0000313" key="14">
    <source>
        <dbReference type="Proteomes" id="UP000001695"/>
    </source>
</evidence>
<dbReference type="InterPro" id="IPR023408">
    <property type="entry name" value="MscS_beta-dom_sf"/>
</dbReference>
<dbReference type="KEGG" id="bid:Bind_3222"/>
<comment type="similarity">
    <text evidence="2">Belongs to the MscS (TC 1.A.23) family.</text>
</comment>
<dbReference type="SUPFAM" id="SSF82861">
    <property type="entry name" value="Mechanosensitive channel protein MscS (YggB), transmembrane region"/>
    <property type="match status" value="1"/>
</dbReference>
<evidence type="ECO:0000259" key="11">
    <source>
        <dbReference type="Pfam" id="PF12607"/>
    </source>
</evidence>
<name>B2ID17_BEII9</name>
<dbReference type="Pfam" id="PF21082">
    <property type="entry name" value="MS_channel_3rd"/>
    <property type="match status" value="1"/>
</dbReference>
<feature type="domain" description="DUF3772" evidence="11">
    <location>
        <begin position="157"/>
        <end position="214"/>
    </location>
</feature>
<dbReference type="InterPro" id="IPR011066">
    <property type="entry name" value="MscS_channel_C_sf"/>
</dbReference>
<feature type="domain" description="Mechanosensitive ion channel MscS C-terminal" evidence="12">
    <location>
        <begin position="728"/>
        <end position="805"/>
    </location>
</feature>
<feature type="transmembrane region" description="Helical" evidence="8">
    <location>
        <begin position="636"/>
        <end position="665"/>
    </location>
</feature>
<evidence type="ECO:0000256" key="2">
    <source>
        <dbReference type="ARBA" id="ARBA00008017"/>
    </source>
</evidence>
<reference evidence="13 14" key="2">
    <citation type="journal article" date="2010" name="J. Bacteriol.">
        <title>Complete genome sequence of Beijerinckia indica subsp. indica.</title>
        <authorList>
            <person name="Tamas I."/>
            <person name="Dedysh S.N."/>
            <person name="Liesack W."/>
            <person name="Stott M.B."/>
            <person name="Alam M."/>
            <person name="Murrell J.C."/>
            <person name="Dunfield P.F."/>
        </authorList>
    </citation>
    <scope>NUCLEOTIDE SEQUENCE [LARGE SCALE GENOMIC DNA]</scope>
    <source>
        <strain evidence="14">ATCC 9039 / DSM 1715 / NCIMB 8712</strain>
    </source>
</reference>
<dbReference type="AlphaFoldDB" id="B2ID17"/>
<feature type="domain" description="Mechanosensitive ion channel MscS" evidence="10">
    <location>
        <begin position="653"/>
        <end position="719"/>
    </location>
</feature>
<dbReference type="eggNOG" id="COG3264">
    <property type="taxonomic scope" value="Bacteria"/>
</dbReference>
<dbReference type="SUPFAM" id="SSF82689">
    <property type="entry name" value="Mechanosensitive channel protein MscS (YggB), C-terminal domain"/>
    <property type="match status" value="1"/>
</dbReference>
<evidence type="ECO:0000256" key="1">
    <source>
        <dbReference type="ARBA" id="ARBA00004651"/>
    </source>
</evidence>
<dbReference type="InterPro" id="IPR011014">
    <property type="entry name" value="MscS_channel_TM-2"/>
</dbReference>
<feature type="transmembrane region" description="Helical" evidence="8">
    <location>
        <begin position="376"/>
        <end position="401"/>
    </location>
</feature>
<dbReference type="Proteomes" id="UP000001695">
    <property type="component" value="Chromosome"/>
</dbReference>
<feature type="transmembrane region" description="Helical" evidence="8">
    <location>
        <begin position="438"/>
        <end position="461"/>
    </location>
</feature>
<feature type="chain" id="PRO_5002778688" evidence="9">
    <location>
        <begin position="22"/>
        <end position="866"/>
    </location>
</feature>
<evidence type="ECO:0000256" key="6">
    <source>
        <dbReference type="ARBA" id="ARBA00023136"/>
    </source>
</evidence>
<dbReference type="InterPro" id="IPR006685">
    <property type="entry name" value="MscS_channel_2nd"/>
</dbReference>
<evidence type="ECO:0000256" key="8">
    <source>
        <dbReference type="SAM" id="Phobius"/>
    </source>
</evidence>
<dbReference type="InterPro" id="IPR049278">
    <property type="entry name" value="MS_channel_C"/>
</dbReference>